<reference evidence="3" key="1">
    <citation type="submission" date="2019-08" db="EMBL/GenBank/DDBJ databases">
        <authorList>
            <person name="Zheng X."/>
        </authorList>
    </citation>
    <scope>NUCLEOTIDE SEQUENCE [LARGE SCALE GENOMIC DNA]</scope>
    <source>
        <strain evidence="3">FJAT-25496</strain>
    </source>
</reference>
<dbReference type="Pfam" id="PF13302">
    <property type="entry name" value="Acetyltransf_3"/>
    <property type="match status" value="1"/>
</dbReference>
<dbReference type="RefSeq" id="WP_057771433.1">
    <property type="nucleotide sequence ID" value="NZ_CP042593.1"/>
</dbReference>
<evidence type="ECO:0000259" key="1">
    <source>
        <dbReference type="PROSITE" id="PS51186"/>
    </source>
</evidence>
<dbReference type="STRING" id="1742359.GCA_001439625_02149"/>
<dbReference type="PANTHER" id="PTHR43441">
    <property type="entry name" value="RIBOSOMAL-PROTEIN-SERINE ACETYLTRANSFERASE"/>
    <property type="match status" value="1"/>
</dbReference>
<dbReference type="InterPro" id="IPR051908">
    <property type="entry name" value="Ribosomal_N-acetyltransferase"/>
</dbReference>
<organism evidence="2 3">
    <name type="scientific">Cytobacillus dafuensis</name>
    <name type="common">Bacillus dafuensis</name>
    <dbReference type="NCBI Taxonomy" id="1742359"/>
    <lineage>
        <taxon>Bacteria</taxon>
        <taxon>Bacillati</taxon>
        <taxon>Bacillota</taxon>
        <taxon>Bacilli</taxon>
        <taxon>Bacillales</taxon>
        <taxon>Bacillaceae</taxon>
        <taxon>Cytobacillus</taxon>
    </lineage>
</organism>
<dbReference type="SUPFAM" id="SSF55729">
    <property type="entry name" value="Acyl-CoA N-acyltransferases (Nat)"/>
    <property type="match status" value="1"/>
</dbReference>
<keyword evidence="3" id="KW-1185">Reference proteome</keyword>
<dbReference type="GO" id="GO:0008999">
    <property type="term" value="F:protein-N-terminal-alanine acetyltransferase activity"/>
    <property type="evidence" value="ECO:0007669"/>
    <property type="project" value="TreeGrafter"/>
</dbReference>
<proteinExistence type="predicted"/>
<dbReference type="PANTHER" id="PTHR43441:SF3">
    <property type="entry name" value="ACETYLTRANSFERASE"/>
    <property type="match status" value="1"/>
</dbReference>
<feature type="domain" description="N-acetyltransferase" evidence="1">
    <location>
        <begin position="28"/>
        <end position="181"/>
    </location>
</feature>
<name>A0A5B8Z5V2_CYTDA</name>
<dbReference type="OrthoDB" id="9799321at2"/>
<dbReference type="GO" id="GO:0005737">
    <property type="term" value="C:cytoplasm"/>
    <property type="evidence" value="ECO:0007669"/>
    <property type="project" value="TreeGrafter"/>
</dbReference>
<sequence length="187" mass="21884">MNPILVDFPERIETERLYLRICLPGDGIITHDAIEASVDDLKPWLPFANKEQTLEDREANIRESYSKFLLREDFRIHIFRKEDDVFVGSTGLHRINWNVRKFEIGYWCDSRHKKNGYMTEAVDALVKFALNHFDANRIEIRCDPRNTNSRKIPEKLGFTLEGILINDDLSADGKELRDTCIFAIVRK</sequence>
<evidence type="ECO:0000313" key="2">
    <source>
        <dbReference type="EMBL" id="QED48510.1"/>
    </source>
</evidence>
<accession>A0A5B8Z5V2</accession>
<keyword evidence="2" id="KW-0808">Transferase</keyword>
<dbReference type="PROSITE" id="PS51186">
    <property type="entry name" value="GNAT"/>
    <property type="match status" value="1"/>
</dbReference>
<dbReference type="InterPro" id="IPR000182">
    <property type="entry name" value="GNAT_dom"/>
</dbReference>
<dbReference type="Proteomes" id="UP000321555">
    <property type="component" value="Chromosome"/>
</dbReference>
<dbReference type="AlphaFoldDB" id="A0A5B8Z5V2"/>
<dbReference type="InterPro" id="IPR016181">
    <property type="entry name" value="Acyl_CoA_acyltransferase"/>
</dbReference>
<evidence type="ECO:0000313" key="3">
    <source>
        <dbReference type="Proteomes" id="UP000321555"/>
    </source>
</evidence>
<protein>
    <submittedName>
        <fullName evidence="2">GNAT family N-acetyltransferase</fullName>
    </submittedName>
</protein>
<dbReference type="KEGG" id="bda:FSZ17_15355"/>
<dbReference type="Gene3D" id="3.40.630.30">
    <property type="match status" value="1"/>
</dbReference>
<dbReference type="GO" id="GO:1990189">
    <property type="term" value="F:protein N-terminal-serine acetyltransferase activity"/>
    <property type="evidence" value="ECO:0007669"/>
    <property type="project" value="TreeGrafter"/>
</dbReference>
<dbReference type="EMBL" id="CP042593">
    <property type="protein sequence ID" value="QED48510.1"/>
    <property type="molecule type" value="Genomic_DNA"/>
</dbReference>
<gene>
    <name evidence="2" type="ORF">FSZ17_15355</name>
</gene>